<dbReference type="Gene3D" id="1.25.40.10">
    <property type="entry name" value="Tetratricopeptide repeat domain"/>
    <property type="match status" value="1"/>
</dbReference>
<dbReference type="GO" id="GO:0043240">
    <property type="term" value="C:Fanconi anaemia nuclear complex"/>
    <property type="evidence" value="ECO:0007669"/>
    <property type="project" value="InterPro"/>
</dbReference>
<reference evidence="1" key="1">
    <citation type="thesis" date="2020" institute="ProQuest LLC" country="789 East Eisenhower Parkway, Ann Arbor, MI, USA">
        <title>Comparative Genomics and Chromosome Evolution.</title>
        <authorList>
            <person name="Mudd A.B."/>
        </authorList>
    </citation>
    <scope>NUCLEOTIDE SEQUENCE</scope>
    <source>
        <strain evidence="1">237g6f4</strain>
        <tissue evidence="1">Blood</tissue>
    </source>
</reference>
<dbReference type="GO" id="GO:0036297">
    <property type="term" value="P:interstrand cross-link repair"/>
    <property type="evidence" value="ECO:0007669"/>
    <property type="project" value="InterPro"/>
</dbReference>
<evidence type="ECO:0008006" key="3">
    <source>
        <dbReference type="Google" id="ProtNLM"/>
    </source>
</evidence>
<evidence type="ECO:0000313" key="2">
    <source>
        <dbReference type="Proteomes" id="UP000824782"/>
    </source>
</evidence>
<comment type="caution">
    <text evidence="1">The sequence shown here is derived from an EMBL/GenBank/DDBJ whole genome shotgun (WGS) entry which is preliminary data.</text>
</comment>
<dbReference type="Proteomes" id="UP000824782">
    <property type="component" value="Unassembled WGS sequence"/>
</dbReference>
<proteinExistence type="predicted"/>
<organism evidence="1 2">
    <name type="scientific">Engystomops pustulosus</name>
    <name type="common">Tungara frog</name>
    <name type="synonym">Physalaemus pustulosus</name>
    <dbReference type="NCBI Taxonomy" id="76066"/>
    <lineage>
        <taxon>Eukaryota</taxon>
        <taxon>Metazoa</taxon>
        <taxon>Chordata</taxon>
        <taxon>Craniata</taxon>
        <taxon>Vertebrata</taxon>
        <taxon>Euteleostomi</taxon>
        <taxon>Amphibia</taxon>
        <taxon>Batrachia</taxon>
        <taxon>Anura</taxon>
        <taxon>Neobatrachia</taxon>
        <taxon>Hyloidea</taxon>
        <taxon>Leptodactylidae</taxon>
        <taxon>Leiuperinae</taxon>
        <taxon>Engystomops</taxon>
    </lineage>
</organism>
<evidence type="ECO:0000313" key="1">
    <source>
        <dbReference type="EMBL" id="KAG8538846.1"/>
    </source>
</evidence>
<dbReference type="InterPro" id="IPR039684">
    <property type="entry name" value="FANCG"/>
</dbReference>
<protein>
    <recommendedName>
        <fullName evidence="3">Fanconi anemia complementation group G</fullName>
    </recommendedName>
</protein>
<gene>
    <name evidence="1" type="ORF">GDO81_021976</name>
</gene>
<dbReference type="SUPFAM" id="SSF48452">
    <property type="entry name" value="TPR-like"/>
    <property type="match status" value="1"/>
</dbReference>
<dbReference type="PANTHER" id="PTHR15254:SF2">
    <property type="entry name" value="FANCONI ANEMIA GROUP G PROTEIN"/>
    <property type="match status" value="1"/>
</dbReference>
<dbReference type="EMBL" id="WNYA01018225">
    <property type="protein sequence ID" value="KAG8538846.1"/>
    <property type="molecule type" value="Genomic_DNA"/>
</dbReference>
<keyword evidence="2" id="KW-1185">Reference proteome</keyword>
<dbReference type="AlphaFoldDB" id="A0AAV6YPH1"/>
<sequence length="174" mass="19142">MPFPLRTECIIGSAVLSSFVHTPSSLEVKYLMARLSLRSRSIEQAAGHYLELLSALLDDPHPQGLHPSPAPLPRIPIIHLEAAASLLENERFQDAVTVCSELLERLGHVTGGVLRIDDPHKAMSEQLNCILWASSTHLLQGEAWGMLGDHRESIADFTRCINLLAKVQCGDYGE</sequence>
<name>A0AAV6YPH1_ENGPU</name>
<dbReference type="PANTHER" id="PTHR15254">
    <property type="entry name" value="FANCONI ANEMIA GROUP G PROTEIN FAMILY MEMBER"/>
    <property type="match status" value="1"/>
</dbReference>
<accession>A0AAV6YPH1</accession>
<dbReference type="InterPro" id="IPR011990">
    <property type="entry name" value="TPR-like_helical_dom_sf"/>
</dbReference>